<dbReference type="InterPro" id="IPR005119">
    <property type="entry name" value="LysR_subst-bd"/>
</dbReference>
<protein>
    <submittedName>
        <fullName evidence="6">LysR family transcriptional regulator</fullName>
    </submittedName>
</protein>
<dbReference type="InterPro" id="IPR058163">
    <property type="entry name" value="LysR-type_TF_proteobact-type"/>
</dbReference>
<evidence type="ECO:0000256" key="1">
    <source>
        <dbReference type="ARBA" id="ARBA00009437"/>
    </source>
</evidence>
<dbReference type="GO" id="GO:0043565">
    <property type="term" value="F:sequence-specific DNA binding"/>
    <property type="evidence" value="ECO:0007669"/>
    <property type="project" value="TreeGrafter"/>
</dbReference>
<organism evidence="6">
    <name type="scientific">Enterobacter mori</name>
    <dbReference type="NCBI Taxonomy" id="539813"/>
    <lineage>
        <taxon>Bacteria</taxon>
        <taxon>Pseudomonadati</taxon>
        <taxon>Pseudomonadota</taxon>
        <taxon>Gammaproteobacteria</taxon>
        <taxon>Enterobacterales</taxon>
        <taxon>Enterobacteriaceae</taxon>
        <taxon>Enterobacter</taxon>
    </lineage>
</organism>
<dbReference type="GO" id="GO:0006351">
    <property type="term" value="P:DNA-templated transcription"/>
    <property type="evidence" value="ECO:0007669"/>
    <property type="project" value="TreeGrafter"/>
</dbReference>
<dbReference type="EMBL" id="CP061801">
    <property type="protein sequence ID" value="QPK00631.1"/>
    <property type="molecule type" value="Genomic_DNA"/>
</dbReference>
<dbReference type="CDD" id="cd08422">
    <property type="entry name" value="PBP2_CrgA_like"/>
    <property type="match status" value="1"/>
</dbReference>
<evidence type="ECO:0000256" key="4">
    <source>
        <dbReference type="ARBA" id="ARBA00023163"/>
    </source>
</evidence>
<dbReference type="Gene3D" id="3.40.190.290">
    <property type="match status" value="1"/>
</dbReference>
<dbReference type="PANTHER" id="PTHR30537">
    <property type="entry name" value="HTH-TYPE TRANSCRIPTIONAL REGULATOR"/>
    <property type="match status" value="1"/>
</dbReference>
<name>A0A7T0DW72_9ENTR</name>
<dbReference type="InterPro" id="IPR036388">
    <property type="entry name" value="WH-like_DNA-bd_sf"/>
</dbReference>
<gene>
    <name evidence="6" type="ORF">IDM36_00215</name>
</gene>
<proteinExistence type="inferred from homology"/>
<evidence type="ECO:0000259" key="5">
    <source>
        <dbReference type="PROSITE" id="PS50931"/>
    </source>
</evidence>
<dbReference type="SUPFAM" id="SSF53850">
    <property type="entry name" value="Periplasmic binding protein-like II"/>
    <property type="match status" value="1"/>
</dbReference>
<dbReference type="Pfam" id="PF03466">
    <property type="entry name" value="LysR_substrate"/>
    <property type="match status" value="1"/>
</dbReference>
<evidence type="ECO:0000313" key="6">
    <source>
        <dbReference type="EMBL" id="QPK00631.1"/>
    </source>
</evidence>
<dbReference type="GO" id="GO:0003700">
    <property type="term" value="F:DNA-binding transcription factor activity"/>
    <property type="evidence" value="ECO:0007669"/>
    <property type="project" value="InterPro"/>
</dbReference>
<dbReference type="InterPro" id="IPR036390">
    <property type="entry name" value="WH_DNA-bd_sf"/>
</dbReference>
<dbReference type="PANTHER" id="PTHR30537:SF72">
    <property type="entry name" value="LYSR FAMILY TRANSCRIPTIONAL REGULATOR"/>
    <property type="match status" value="1"/>
</dbReference>
<keyword evidence="4" id="KW-0804">Transcription</keyword>
<accession>A0A7T0DW72</accession>
<evidence type="ECO:0000256" key="2">
    <source>
        <dbReference type="ARBA" id="ARBA00023015"/>
    </source>
</evidence>
<reference evidence="6" key="1">
    <citation type="submission" date="2020-09" db="EMBL/GenBank/DDBJ databases">
        <title>First Report of a novel Colistin-Resistant species of Enterobacter cloacae complex Producing MCR-5 isolated from hospital sewage water.</title>
        <authorList>
            <person name="Zhou K."/>
        </authorList>
    </citation>
    <scope>NUCLEOTIDE SEQUENCE [LARGE SCALE GENOMIC DNA]</scope>
    <source>
        <strain evidence="6">HSW1412</strain>
    </source>
</reference>
<dbReference type="Pfam" id="PF00126">
    <property type="entry name" value="HTH_1"/>
    <property type="match status" value="1"/>
</dbReference>
<dbReference type="FunFam" id="1.10.10.10:FF:000001">
    <property type="entry name" value="LysR family transcriptional regulator"/>
    <property type="match status" value="1"/>
</dbReference>
<feature type="domain" description="HTH lysR-type" evidence="5">
    <location>
        <begin position="1"/>
        <end position="62"/>
    </location>
</feature>
<evidence type="ECO:0000256" key="3">
    <source>
        <dbReference type="ARBA" id="ARBA00023125"/>
    </source>
</evidence>
<comment type="similarity">
    <text evidence="1">Belongs to the LysR transcriptional regulatory family.</text>
</comment>
<keyword evidence="2" id="KW-0805">Transcription regulation</keyword>
<keyword evidence="3" id="KW-0238">DNA-binding</keyword>
<dbReference type="PROSITE" id="PS50931">
    <property type="entry name" value="HTH_LYSR"/>
    <property type="match status" value="1"/>
</dbReference>
<dbReference type="SUPFAM" id="SSF46785">
    <property type="entry name" value="Winged helix' DNA-binding domain"/>
    <property type="match status" value="1"/>
</dbReference>
<dbReference type="Gene3D" id="1.10.10.10">
    <property type="entry name" value="Winged helix-like DNA-binding domain superfamily/Winged helix DNA-binding domain"/>
    <property type="match status" value="1"/>
</dbReference>
<dbReference type="AlphaFoldDB" id="A0A7T0DW72"/>
<sequence>MELSQRVRAIVSFVEAADAGSFAAAARSQGISPAAVSKNIAGLEQALGVRLMNRTTRTLSLTEEGRVFLQQARIAIGALDTAMDAVVARKMETRGHVRISTSAAFGCEQLLPVLPGLRARYPGISVEVDFDDRVTDLIADGYDLAIRGGHIVDSSLVSRPVCQLKTVLVASPGYLERCGVPTSPDDLAHHHLIARRFLSGRVSPWGFREQDGSLTTLEPDAAAVTLSAPEAQTQAALLGLGIAQVGVHHALVHLQSGALKTVLVGQHDPGNYEMVIQYPHRALVAPRVKATVEYLLEAFHQNASLHFPVDRLADYTASPLPSPASGK</sequence>
<dbReference type="InterPro" id="IPR000847">
    <property type="entry name" value="LysR_HTH_N"/>
</dbReference>